<evidence type="ECO:0000256" key="14">
    <source>
        <dbReference type="PIRSR" id="PIRSR001365-1"/>
    </source>
</evidence>
<evidence type="ECO:0000256" key="10">
    <source>
        <dbReference type="ARBA" id="ARBA00023270"/>
    </source>
</evidence>
<keyword evidence="9 12" id="KW-0456">Lyase</keyword>
<keyword evidence="8 12" id="KW-0457">Lysine biosynthesis</keyword>
<evidence type="ECO:0000313" key="17">
    <source>
        <dbReference type="EMBL" id="CRI40976.1"/>
    </source>
</evidence>
<evidence type="ECO:0000256" key="4">
    <source>
        <dbReference type="ARBA" id="ARBA00012086"/>
    </source>
</evidence>
<evidence type="ECO:0000256" key="9">
    <source>
        <dbReference type="ARBA" id="ARBA00023239"/>
    </source>
</evidence>
<evidence type="ECO:0000313" key="26">
    <source>
        <dbReference type="EMBL" id="CRI73745.1"/>
    </source>
</evidence>
<gene>
    <name evidence="12" type="primary">dapA</name>
    <name evidence="16" type="ORF">BN1224_CV15_C_05460</name>
    <name evidence="18" type="ORF">BN1224_GiD_B_00860</name>
    <name evidence="19" type="ORF">BN1224_H12_FN_00060</name>
    <name evidence="20" type="ORF">BN1224_MUL2216_G_00580</name>
    <name evidence="21" type="ORF">BN1224_Panola_M_00770</name>
    <name evidence="23" type="ORF">BN1224_PB1_B_10910</name>
    <name evidence="22" type="ORF">BN1224_U1271_C_09360</name>
    <name evidence="24" type="ORF">BN1224_UZG1_C_01160</name>
    <name evidence="25" type="ORF">BN1224_Wien2_I_00890</name>
    <name evidence="26" type="ORF">BN1224_YK41_CE_00440</name>
    <name evidence="17" type="ORF">CWL029c_G_00770</name>
</gene>
<evidence type="ECO:0000256" key="6">
    <source>
        <dbReference type="ARBA" id="ARBA00022605"/>
    </source>
</evidence>
<dbReference type="EMBL" id="LN847217">
    <property type="protein sequence ID" value="CRI44311.1"/>
    <property type="molecule type" value="Genomic_DNA"/>
</dbReference>
<evidence type="ECO:0000256" key="5">
    <source>
        <dbReference type="ARBA" id="ARBA00022490"/>
    </source>
</evidence>
<dbReference type="GO" id="GO:0005829">
    <property type="term" value="C:cytosol"/>
    <property type="evidence" value="ECO:0007669"/>
    <property type="project" value="TreeGrafter"/>
</dbReference>
<comment type="subcellular location">
    <subcellularLocation>
        <location evidence="12">Cytoplasm</location>
    </subcellularLocation>
</comment>
<evidence type="ECO:0000256" key="1">
    <source>
        <dbReference type="ARBA" id="ARBA00003294"/>
    </source>
</evidence>
<dbReference type="EMBL" id="LN847247">
    <property type="protein sequence ID" value="CRI52252.1"/>
    <property type="molecule type" value="Genomic_DNA"/>
</dbReference>
<dbReference type="EMBL" id="LN847244">
    <property type="protein sequence ID" value="CRI50051.1"/>
    <property type="molecule type" value="Genomic_DNA"/>
</dbReference>
<dbReference type="EMBL" id="LN846999">
    <property type="protein sequence ID" value="CRI38713.1"/>
    <property type="molecule type" value="Genomic_DNA"/>
</dbReference>
<accession>A0A0F7WN45</accession>
<dbReference type="AlphaFoldDB" id="A0A0F7WN45"/>
<dbReference type="EMBL" id="LN847238">
    <property type="protein sequence ID" value="CRI47715.1"/>
    <property type="molecule type" value="Genomic_DNA"/>
</dbReference>
<evidence type="ECO:0000256" key="7">
    <source>
        <dbReference type="ARBA" id="ARBA00022915"/>
    </source>
</evidence>
<dbReference type="PANTHER" id="PTHR12128:SF66">
    <property type="entry name" value="4-HYDROXY-2-OXOGLUTARATE ALDOLASE, MITOCHONDRIAL"/>
    <property type="match status" value="1"/>
</dbReference>
<dbReference type="RefSeq" id="WP_010883683.1">
    <property type="nucleotide sequence ID" value="NZ_CP160064.1"/>
</dbReference>
<evidence type="ECO:0000256" key="3">
    <source>
        <dbReference type="ARBA" id="ARBA00007592"/>
    </source>
</evidence>
<comment type="pathway">
    <text evidence="2 12">Amino-acid biosynthesis; L-lysine biosynthesis via DAP pathway; (S)-tetrahydrodipicolinate from L-aspartate: step 3/4.</text>
</comment>
<feature type="active site" description="Schiff-base intermediate with substrate" evidence="12 14">
    <location>
        <position position="157"/>
    </location>
</feature>
<dbReference type="NCBIfam" id="TIGR00674">
    <property type="entry name" value="dapA"/>
    <property type="match status" value="1"/>
</dbReference>
<dbReference type="GeneID" id="45051108"/>
<dbReference type="InterPro" id="IPR020624">
    <property type="entry name" value="Schiff_base-form_aldolases_CS"/>
</dbReference>
<sequence>MHLLTATVTPFFPNGTIDFASLERLLSFQDAVGNGVVLLGSTGEGLSLTKKEKQALICFACDLQLKVPLFVGTSGTLLEEVLDWIHFCNDLPISGFLMTTPIYTKPKLCGQILWFEAVLNAAKHPAILYNIPSRAATPLYLDTVKALAHHPQFLGIKDSGGSVEEFQSYKSIAPHIQLYCGDDVFWSEMAACGAHGLISVLSNAWPEEAREYVLNPQEQDYRSLWMETCRWVYTTTNPIGIKAILAYKKAITHAQLRLPLSIEDFDLENVSPAVESMLAWPKLRTSVFSYS</sequence>
<comment type="caution">
    <text evidence="12">Was originally thought to be a dihydrodipicolinate synthase (DHDPS), catalyzing the condensation of (S)-aspartate-beta-semialdehyde [(S)-ASA] and pyruvate to dihydrodipicolinate (DHDP). However, it was shown in E.coli that the product of the enzymatic reaction is not dihydrodipicolinate but in fact (4S)-4-hydroxy-2,3,4,5-tetrahydro-(2S)-dipicolinic acid (HTPA), and that the consecutive dehydration reaction leading to DHDP is not spontaneous but catalyzed by DapB.</text>
</comment>
<evidence type="ECO:0000313" key="21">
    <source>
        <dbReference type="EMBL" id="CRI47715.1"/>
    </source>
</evidence>
<feature type="binding site" evidence="12 15">
    <location>
        <position position="42"/>
    </location>
    <ligand>
        <name>pyruvate</name>
        <dbReference type="ChEBI" id="CHEBI:15361"/>
    </ligand>
</feature>
<feature type="site" description="Part of a proton relay during catalysis" evidence="12">
    <location>
        <position position="103"/>
    </location>
</feature>
<dbReference type="Gene3D" id="3.20.20.70">
    <property type="entry name" value="Aldolase class I"/>
    <property type="match status" value="1"/>
</dbReference>
<dbReference type="EMBL" id="LN847009">
    <property type="protein sequence ID" value="CRI42103.1"/>
    <property type="molecule type" value="Genomic_DNA"/>
</dbReference>
<dbReference type="GO" id="GO:0019877">
    <property type="term" value="P:diaminopimelate biosynthetic process"/>
    <property type="evidence" value="ECO:0007669"/>
    <property type="project" value="UniProtKB-UniRule"/>
</dbReference>
<name>A0A0F7WN45_CHLPN</name>
<dbReference type="SMART" id="SM01130">
    <property type="entry name" value="DHDPS"/>
    <property type="match status" value="1"/>
</dbReference>
<evidence type="ECO:0000313" key="16">
    <source>
        <dbReference type="EMBL" id="CRI38713.1"/>
    </source>
</evidence>
<evidence type="ECO:0000256" key="12">
    <source>
        <dbReference type="HAMAP-Rule" id="MF_00418"/>
    </source>
</evidence>
<feature type="site" description="Part of a proton relay during catalysis" evidence="12">
    <location>
        <position position="41"/>
    </location>
</feature>
<feature type="active site" description="Proton donor/acceptor" evidence="12 14">
    <location>
        <position position="129"/>
    </location>
</feature>
<dbReference type="EMBL" id="LN847240">
    <property type="protein sequence ID" value="CRI51122.1"/>
    <property type="molecule type" value="Genomic_DNA"/>
</dbReference>
<dbReference type="UniPathway" id="UPA00034">
    <property type="reaction ID" value="UER00017"/>
</dbReference>
<dbReference type="InterPro" id="IPR013785">
    <property type="entry name" value="Aldolase_TIM"/>
</dbReference>
<keyword evidence="5 12" id="KW-0963">Cytoplasm</keyword>
<dbReference type="PIRSF" id="PIRSF001365">
    <property type="entry name" value="DHDPS"/>
    <property type="match status" value="1"/>
</dbReference>
<dbReference type="PATRIC" id="fig|83558.13.peg.1112"/>
<dbReference type="PRINTS" id="PR00146">
    <property type="entry name" value="DHPICSNTHASE"/>
</dbReference>
<dbReference type="GO" id="GO:0009089">
    <property type="term" value="P:lysine biosynthetic process via diaminopimelate"/>
    <property type="evidence" value="ECO:0007669"/>
    <property type="project" value="UniProtKB-UniRule"/>
</dbReference>
<proteinExistence type="inferred from homology"/>
<evidence type="ECO:0000313" key="23">
    <source>
        <dbReference type="EMBL" id="CRI51122.1"/>
    </source>
</evidence>
<dbReference type="SUPFAM" id="SSF51569">
    <property type="entry name" value="Aldolase"/>
    <property type="match status" value="1"/>
</dbReference>
<dbReference type="InterPro" id="IPR005263">
    <property type="entry name" value="DapA"/>
</dbReference>
<dbReference type="SMR" id="A0A0F7WN45"/>
<dbReference type="Pfam" id="PF00701">
    <property type="entry name" value="DHDPS"/>
    <property type="match status" value="1"/>
</dbReference>
<keyword evidence="10 12" id="KW-0704">Schiff base</keyword>
<evidence type="ECO:0000256" key="15">
    <source>
        <dbReference type="PIRSR" id="PIRSR001365-2"/>
    </source>
</evidence>
<comment type="function">
    <text evidence="1 12">Catalyzes the condensation of (S)-aspartate-beta-semialdehyde [(S)-ASA] and pyruvate to 4-hydroxy-tetrahydrodipicolinate (HTPA).</text>
</comment>
<dbReference type="InterPro" id="IPR002220">
    <property type="entry name" value="DapA-like"/>
</dbReference>
<evidence type="ECO:0000313" key="22">
    <source>
        <dbReference type="EMBL" id="CRI50051.1"/>
    </source>
</evidence>
<dbReference type="PROSITE" id="PS00666">
    <property type="entry name" value="DHDPS_2"/>
    <property type="match status" value="1"/>
</dbReference>
<comment type="catalytic activity">
    <reaction evidence="11 12">
        <text>L-aspartate 4-semialdehyde + pyruvate = (2S,4S)-4-hydroxy-2,3,4,5-tetrahydrodipicolinate + H2O + H(+)</text>
        <dbReference type="Rhea" id="RHEA:34171"/>
        <dbReference type="ChEBI" id="CHEBI:15361"/>
        <dbReference type="ChEBI" id="CHEBI:15377"/>
        <dbReference type="ChEBI" id="CHEBI:15378"/>
        <dbReference type="ChEBI" id="CHEBI:67139"/>
        <dbReference type="ChEBI" id="CHEBI:537519"/>
        <dbReference type="EC" id="4.3.3.7"/>
    </reaction>
</comment>
<evidence type="ECO:0000256" key="11">
    <source>
        <dbReference type="ARBA" id="ARBA00047836"/>
    </source>
</evidence>
<evidence type="ECO:0000313" key="24">
    <source>
        <dbReference type="EMBL" id="CRI52252.1"/>
    </source>
</evidence>
<keyword evidence="6 12" id="KW-0028">Amino-acid biosynthesis</keyword>
<dbReference type="EMBL" id="LN849056">
    <property type="protein sequence ID" value="CRI73745.1"/>
    <property type="molecule type" value="Genomic_DNA"/>
</dbReference>
<dbReference type="InterPro" id="IPR020625">
    <property type="entry name" value="Schiff_base-form_aldolases_AS"/>
</dbReference>
<evidence type="ECO:0000313" key="18">
    <source>
        <dbReference type="EMBL" id="CRI42103.1"/>
    </source>
</evidence>
<evidence type="ECO:0000256" key="8">
    <source>
        <dbReference type="ARBA" id="ARBA00023154"/>
    </source>
</evidence>
<evidence type="ECO:0000313" key="25">
    <source>
        <dbReference type="EMBL" id="CRI54345.1"/>
    </source>
</evidence>
<comment type="subunit">
    <text evidence="12">Homotetramer; dimer of dimers.</text>
</comment>
<evidence type="ECO:0000256" key="13">
    <source>
        <dbReference type="PIRNR" id="PIRNR001365"/>
    </source>
</evidence>
<dbReference type="GO" id="GO:0008840">
    <property type="term" value="F:4-hydroxy-tetrahydrodipicolinate synthase activity"/>
    <property type="evidence" value="ECO:0007669"/>
    <property type="project" value="UniProtKB-UniRule"/>
</dbReference>
<dbReference type="HAMAP" id="MF_00418">
    <property type="entry name" value="DapA"/>
    <property type="match status" value="1"/>
</dbReference>
<protein>
    <recommendedName>
        <fullName evidence="4 12">4-hydroxy-tetrahydrodipicolinate synthase</fullName>
        <shortName evidence="12">HTPA synthase</shortName>
        <ecNumber evidence="4 12">4.3.3.7</ecNumber>
    </recommendedName>
</protein>
<dbReference type="EMBL" id="LN847228">
    <property type="protein sequence ID" value="CRI46570.1"/>
    <property type="molecule type" value="Genomic_DNA"/>
</dbReference>
<comment type="similarity">
    <text evidence="3 12 13">Belongs to the DapA family.</text>
</comment>
<dbReference type="EMBL" id="LN847256">
    <property type="protein sequence ID" value="CRI54345.1"/>
    <property type="molecule type" value="Genomic_DNA"/>
</dbReference>
<evidence type="ECO:0000313" key="20">
    <source>
        <dbReference type="EMBL" id="CRI46570.1"/>
    </source>
</evidence>
<reference evidence="17" key="1">
    <citation type="submission" date="2015-05" db="EMBL/GenBank/DDBJ databases">
        <authorList>
            <person name="Rattei Thomas"/>
        </authorList>
    </citation>
    <scope>NUCLEOTIDE SEQUENCE</scope>
    <source>
        <strain evidence="16">CV15</strain>
        <strain evidence="17">CWL029c</strain>
        <strain evidence="18">GiD</strain>
        <strain evidence="19">H12</strain>
        <strain evidence="20">MUL2216</strain>
        <strain evidence="21">Panola</strain>
        <strain evidence="23">PB1</strain>
        <strain evidence="22">U1271</strain>
        <strain evidence="24">UZG1</strain>
        <strain evidence="25">Wien2</strain>
        <strain evidence="26">YK41</strain>
    </source>
</reference>
<feature type="binding site" evidence="12 15">
    <location>
        <position position="198"/>
    </location>
    <ligand>
        <name>pyruvate</name>
        <dbReference type="ChEBI" id="CHEBI:15361"/>
    </ligand>
</feature>
<dbReference type="PROSITE" id="PS00665">
    <property type="entry name" value="DHDPS_1"/>
    <property type="match status" value="1"/>
</dbReference>
<dbReference type="EC" id="4.3.3.7" evidence="4 12"/>
<organism evidence="17">
    <name type="scientific">Chlamydia pneumoniae</name>
    <name type="common">Chlamydophila pneumoniae</name>
    <dbReference type="NCBI Taxonomy" id="83558"/>
    <lineage>
        <taxon>Bacteria</taxon>
        <taxon>Pseudomonadati</taxon>
        <taxon>Chlamydiota</taxon>
        <taxon>Chlamydiia</taxon>
        <taxon>Chlamydiales</taxon>
        <taxon>Chlamydiaceae</taxon>
        <taxon>Chlamydia/Chlamydophila group</taxon>
        <taxon>Chlamydia</taxon>
    </lineage>
</organism>
<keyword evidence="7 12" id="KW-0220">Diaminopimelate biosynthesis</keyword>
<dbReference type="PANTHER" id="PTHR12128">
    <property type="entry name" value="DIHYDRODIPICOLINATE SYNTHASE"/>
    <property type="match status" value="1"/>
</dbReference>
<dbReference type="OrthoDB" id="9782828at2"/>
<evidence type="ECO:0000256" key="2">
    <source>
        <dbReference type="ARBA" id="ARBA00005120"/>
    </source>
</evidence>
<dbReference type="EMBL" id="LN847007">
    <property type="protein sequence ID" value="CRI40976.1"/>
    <property type="molecule type" value="Genomic_DNA"/>
</dbReference>
<evidence type="ECO:0000313" key="19">
    <source>
        <dbReference type="EMBL" id="CRI44311.1"/>
    </source>
</evidence>